<name>A0A364RBS5_9BACT</name>
<feature type="transmembrane region" description="Helical" evidence="1">
    <location>
        <begin position="352"/>
        <end position="372"/>
    </location>
</feature>
<keyword evidence="1" id="KW-1133">Transmembrane helix</keyword>
<protein>
    <recommendedName>
        <fullName evidence="4">DUF2029 domain-containing protein</fullName>
    </recommendedName>
</protein>
<feature type="transmembrane region" description="Helical" evidence="1">
    <location>
        <begin position="319"/>
        <end position="340"/>
    </location>
</feature>
<evidence type="ECO:0000313" key="2">
    <source>
        <dbReference type="EMBL" id="RAU81742.1"/>
    </source>
</evidence>
<dbReference type="GO" id="GO:0005886">
    <property type="term" value="C:plasma membrane"/>
    <property type="evidence" value="ECO:0007669"/>
    <property type="project" value="UniProtKB-SubCell"/>
</dbReference>
<dbReference type="GO" id="GO:0016758">
    <property type="term" value="F:hexosyltransferase activity"/>
    <property type="evidence" value="ECO:0007669"/>
    <property type="project" value="InterPro"/>
</dbReference>
<dbReference type="Proteomes" id="UP000251692">
    <property type="component" value="Unassembled WGS sequence"/>
</dbReference>
<keyword evidence="3" id="KW-1185">Reference proteome</keyword>
<dbReference type="EMBL" id="QMDV01000004">
    <property type="protein sequence ID" value="RAU81742.1"/>
    <property type="molecule type" value="Genomic_DNA"/>
</dbReference>
<feature type="transmembrane region" description="Helical" evidence="1">
    <location>
        <begin position="54"/>
        <end position="76"/>
    </location>
</feature>
<sequence>MTRNTVAYLLLGLSGVAYVGLGYYTPRTDFTQLLLLYTFVFGVYVYYINLKINLWHGLAAAILFRLLLLFATPALSDDYFRFIWDGRLLTAGFNPYLYLPSWFVAEGAPALPGISETLYQQLNSQVYFSVYPPVAQAIFWLSVKLSPESLHESIIAIRAILLMAETGSILLLLRLLRKMALPEKNVLFYALNPLVILEITGNLHFEGLMIFFLLAALLFLYYNRLVWAGVMFGLAVSVKLLPLLFLPVVLRKLGWRRFILFALPLGLTVLLTFIPLVTTEVLQNIFQSIDLYFRKFEFNASLYYLLRWLGFRVWGYNQIALIGPLLSVGTLVLVCAMATVKQIGSLRRLMGFMAAALVIYLLLATTVHPWYITTLVALTAASHFRFAIVWSGLAILTYAAYNTPVYKEDLSLVALEYTLVLLWLVVELYLYRQRRRHANLEVG</sequence>
<feature type="transmembrane region" description="Helical" evidence="1">
    <location>
        <begin position="225"/>
        <end position="246"/>
    </location>
</feature>
<accession>A0A364RBS5</accession>
<feature type="transmembrane region" description="Helical" evidence="1">
    <location>
        <begin position="155"/>
        <end position="173"/>
    </location>
</feature>
<proteinExistence type="predicted"/>
<evidence type="ECO:0000256" key="1">
    <source>
        <dbReference type="SAM" id="Phobius"/>
    </source>
</evidence>
<dbReference type="AlphaFoldDB" id="A0A364RBS5"/>
<evidence type="ECO:0008006" key="4">
    <source>
        <dbReference type="Google" id="ProtNLM"/>
    </source>
</evidence>
<reference evidence="2 3" key="1">
    <citation type="submission" date="2018-06" db="EMBL/GenBank/DDBJ databases">
        <authorList>
            <person name="Liu Z.-W."/>
        </authorList>
    </citation>
    <scope>NUCLEOTIDE SEQUENCE [LARGE SCALE GENOMIC DNA]</scope>
    <source>
        <strain evidence="2 3">2b14</strain>
    </source>
</reference>
<keyword evidence="1" id="KW-0812">Transmembrane</keyword>
<dbReference type="OrthoDB" id="1491846at2"/>
<dbReference type="RefSeq" id="WP_112306423.1">
    <property type="nucleotide sequence ID" value="NZ_QMDV01000004.1"/>
</dbReference>
<organism evidence="2 3">
    <name type="scientific">Pontibacter arcticus</name>
    <dbReference type="NCBI Taxonomy" id="2080288"/>
    <lineage>
        <taxon>Bacteria</taxon>
        <taxon>Pseudomonadati</taxon>
        <taxon>Bacteroidota</taxon>
        <taxon>Cytophagia</taxon>
        <taxon>Cytophagales</taxon>
        <taxon>Hymenobacteraceae</taxon>
        <taxon>Pontibacter</taxon>
    </lineage>
</organism>
<feature type="transmembrane region" description="Helical" evidence="1">
    <location>
        <begin position="384"/>
        <end position="401"/>
    </location>
</feature>
<feature type="transmembrane region" description="Helical" evidence="1">
    <location>
        <begin position="194"/>
        <end position="219"/>
    </location>
</feature>
<keyword evidence="1" id="KW-0472">Membrane</keyword>
<dbReference type="Pfam" id="PF26314">
    <property type="entry name" value="MptA_B_family"/>
    <property type="match status" value="1"/>
</dbReference>
<feature type="transmembrane region" description="Helical" evidence="1">
    <location>
        <begin position="30"/>
        <end position="47"/>
    </location>
</feature>
<comment type="caution">
    <text evidence="2">The sequence shown here is derived from an EMBL/GenBank/DDBJ whole genome shotgun (WGS) entry which is preliminary data.</text>
</comment>
<reference evidence="2 3" key="2">
    <citation type="submission" date="2018-07" db="EMBL/GenBank/DDBJ databases">
        <title>Pontibacter sp. 2b14 genomic sequence and assembly.</title>
        <authorList>
            <person name="Du Z.-J."/>
        </authorList>
    </citation>
    <scope>NUCLEOTIDE SEQUENCE [LARGE SCALE GENOMIC DNA]</scope>
    <source>
        <strain evidence="2 3">2b14</strain>
    </source>
</reference>
<feature type="transmembrane region" description="Helical" evidence="1">
    <location>
        <begin position="413"/>
        <end position="431"/>
    </location>
</feature>
<gene>
    <name evidence="2" type="ORF">DP923_13650</name>
</gene>
<feature type="transmembrane region" description="Helical" evidence="1">
    <location>
        <begin position="258"/>
        <end position="278"/>
    </location>
</feature>
<feature type="transmembrane region" description="Helical" evidence="1">
    <location>
        <begin position="7"/>
        <end position="24"/>
    </location>
</feature>
<evidence type="ECO:0000313" key="3">
    <source>
        <dbReference type="Proteomes" id="UP000251692"/>
    </source>
</evidence>